<keyword evidence="5" id="KW-0804">Transcription</keyword>
<dbReference type="CDD" id="cd00609">
    <property type="entry name" value="AAT_like"/>
    <property type="match status" value="1"/>
</dbReference>
<dbReference type="RefSeq" id="WP_072766086.1">
    <property type="nucleotide sequence ID" value="NZ_FQYX01000063.1"/>
</dbReference>
<dbReference type="InterPro" id="IPR036388">
    <property type="entry name" value="WH-like_DNA-bd_sf"/>
</dbReference>
<evidence type="ECO:0000256" key="4">
    <source>
        <dbReference type="ARBA" id="ARBA00023125"/>
    </source>
</evidence>
<accession>A0A1M6NCY4</accession>
<dbReference type="PANTHER" id="PTHR46577">
    <property type="entry name" value="HTH-TYPE TRANSCRIPTIONAL REGULATORY PROTEIN GABR"/>
    <property type="match status" value="1"/>
</dbReference>
<dbReference type="Pfam" id="PF00155">
    <property type="entry name" value="Aminotran_1_2"/>
    <property type="match status" value="1"/>
</dbReference>
<dbReference type="SUPFAM" id="SSF53383">
    <property type="entry name" value="PLP-dependent transferases"/>
    <property type="match status" value="1"/>
</dbReference>
<dbReference type="Gene3D" id="3.40.640.10">
    <property type="entry name" value="Type I PLP-dependent aspartate aminotransferase-like (Major domain)"/>
    <property type="match status" value="1"/>
</dbReference>
<dbReference type="PROSITE" id="PS50949">
    <property type="entry name" value="HTH_GNTR"/>
    <property type="match status" value="1"/>
</dbReference>
<proteinExistence type="inferred from homology"/>
<evidence type="ECO:0000313" key="7">
    <source>
        <dbReference type="EMBL" id="SHJ93615.1"/>
    </source>
</evidence>
<dbReference type="CDD" id="cd07377">
    <property type="entry name" value="WHTH_GntR"/>
    <property type="match status" value="1"/>
</dbReference>
<keyword evidence="7" id="KW-0808">Transferase</keyword>
<name>A0A1M6NCY4_9FLAO</name>
<dbReference type="SUPFAM" id="SSF46785">
    <property type="entry name" value="Winged helix' DNA-binding domain"/>
    <property type="match status" value="1"/>
</dbReference>
<dbReference type="InterPro" id="IPR051446">
    <property type="entry name" value="HTH_trans_reg/aminotransferase"/>
</dbReference>
<dbReference type="OrthoDB" id="594134at2"/>
<organism evidence="7 8">
    <name type="scientific">Arenibacter nanhaiticus</name>
    <dbReference type="NCBI Taxonomy" id="558155"/>
    <lineage>
        <taxon>Bacteria</taxon>
        <taxon>Pseudomonadati</taxon>
        <taxon>Bacteroidota</taxon>
        <taxon>Flavobacteriia</taxon>
        <taxon>Flavobacteriales</taxon>
        <taxon>Flavobacteriaceae</taxon>
        <taxon>Arenibacter</taxon>
    </lineage>
</organism>
<dbReference type="GO" id="GO:0003677">
    <property type="term" value="F:DNA binding"/>
    <property type="evidence" value="ECO:0007669"/>
    <property type="project" value="UniProtKB-KW"/>
</dbReference>
<feature type="domain" description="HTH gntR-type" evidence="6">
    <location>
        <begin position="17"/>
        <end position="85"/>
    </location>
</feature>
<dbReference type="SMART" id="SM00345">
    <property type="entry name" value="HTH_GNTR"/>
    <property type="match status" value="1"/>
</dbReference>
<sequence>MIRPWKLNIEINTSDTTPVYLQIVEGIIEAIKTKRLNQGLLLPSSRVLSTQLKVNRNTVVKALDLLVAEEWLVAKERKGYFISNQLPNQYSADSKKMEKVARELEPSKMLLSFDDGLPDTKIAPVDELAKAYRQILARKARWKTLGISDPRGNNDLRKSIAQMLSLNRGVQFSTEQIFIARGSQMAAYLVAHCILQKGDIVAVENPGYKPIWASMKTAGADILPVPVDECGIKVSVLEELLKSNSIKAIYVTPHHQFPTTVSLSLPRRLKLIELSNRYGFTIIEDDYDHEFHFGIRPILPIGSLQHIENYVYLGTFSKIVAPALRIGFLATSISLANKVAELRKIIDGQGDVIMEQAVYQLIQDGNIKRHIKRAIIFYKAKRDFFEKLLVKYLGEKVSFIKPEGGLAFWLVPKVSIDIFEIAKKLEAQGIGIITPDKFSFSAPINGFRIGYASLSEKQLKEGVIALSKLL</sequence>
<keyword evidence="2" id="KW-0663">Pyridoxal phosphate</keyword>
<keyword evidence="7" id="KW-0032">Aminotransferase</keyword>
<evidence type="ECO:0000256" key="3">
    <source>
        <dbReference type="ARBA" id="ARBA00023015"/>
    </source>
</evidence>
<dbReference type="InterPro" id="IPR015421">
    <property type="entry name" value="PyrdxlP-dep_Trfase_major"/>
</dbReference>
<evidence type="ECO:0000256" key="5">
    <source>
        <dbReference type="ARBA" id="ARBA00023163"/>
    </source>
</evidence>
<evidence type="ECO:0000256" key="2">
    <source>
        <dbReference type="ARBA" id="ARBA00022898"/>
    </source>
</evidence>
<protein>
    <submittedName>
        <fullName evidence="7">GntR family transcriptional regulator / MocR family aminotransferase</fullName>
    </submittedName>
</protein>
<dbReference type="EMBL" id="FQYX01000063">
    <property type="protein sequence ID" value="SHJ93615.1"/>
    <property type="molecule type" value="Genomic_DNA"/>
</dbReference>
<evidence type="ECO:0000256" key="1">
    <source>
        <dbReference type="ARBA" id="ARBA00005384"/>
    </source>
</evidence>
<dbReference type="GO" id="GO:0003700">
    <property type="term" value="F:DNA-binding transcription factor activity"/>
    <property type="evidence" value="ECO:0007669"/>
    <property type="project" value="InterPro"/>
</dbReference>
<evidence type="ECO:0000313" key="8">
    <source>
        <dbReference type="Proteomes" id="UP000184231"/>
    </source>
</evidence>
<gene>
    <name evidence="7" type="ORF">SAMN04487911_1635</name>
</gene>
<dbReference type="InterPro" id="IPR015424">
    <property type="entry name" value="PyrdxlP-dep_Trfase"/>
</dbReference>
<dbReference type="AlphaFoldDB" id="A0A1M6NCY4"/>
<dbReference type="InterPro" id="IPR004839">
    <property type="entry name" value="Aminotransferase_I/II_large"/>
</dbReference>
<dbReference type="GO" id="GO:0008483">
    <property type="term" value="F:transaminase activity"/>
    <property type="evidence" value="ECO:0007669"/>
    <property type="project" value="UniProtKB-KW"/>
</dbReference>
<dbReference type="PANTHER" id="PTHR46577:SF1">
    <property type="entry name" value="HTH-TYPE TRANSCRIPTIONAL REGULATORY PROTEIN GABR"/>
    <property type="match status" value="1"/>
</dbReference>
<reference evidence="7 8" key="1">
    <citation type="submission" date="2016-11" db="EMBL/GenBank/DDBJ databases">
        <authorList>
            <person name="Jaros S."/>
            <person name="Januszkiewicz K."/>
            <person name="Wedrychowicz H."/>
        </authorList>
    </citation>
    <scope>NUCLEOTIDE SEQUENCE [LARGE SCALE GENOMIC DNA]</scope>
    <source>
        <strain evidence="7 8">CGMCC 1.8863</strain>
    </source>
</reference>
<keyword evidence="3" id="KW-0805">Transcription regulation</keyword>
<dbReference type="Proteomes" id="UP000184231">
    <property type="component" value="Unassembled WGS sequence"/>
</dbReference>
<dbReference type="Gene3D" id="1.10.10.10">
    <property type="entry name" value="Winged helix-like DNA-binding domain superfamily/Winged helix DNA-binding domain"/>
    <property type="match status" value="1"/>
</dbReference>
<dbReference type="InterPro" id="IPR036390">
    <property type="entry name" value="WH_DNA-bd_sf"/>
</dbReference>
<evidence type="ECO:0000259" key="6">
    <source>
        <dbReference type="PROSITE" id="PS50949"/>
    </source>
</evidence>
<comment type="similarity">
    <text evidence="1">In the C-terminal section; belongs to the class-I pyridoxal-phosphate-dependent aminotransferase family.</text>
</comment>
<dbReference type="InterPro" id="IPR000524">
    <property type="entry name" value="Tscrpt_reg_HTH_GntR"/>
</dbReference>
<dbReference type="Pfam" id="PF00392">
    <property type="entry name" value="GntR"/>
    <property type="match status" value="1"/>
</dbReference>
<dbReference type="STRING" id="558155.SAMN04487911_1635"/>
<dbReference type="GO" id="GO:0030170">
    <property type="term" value="F:pyridoxal phosphate binding"/>
    <property type="evidence" value="ECO:0007669"/>
    <property type="project" value="InterPro"/>
</dbReference>
<keyword evidence="8" id="KW-1185">Reference proteome</keyword>
<keyword evidence="4" id="KW-0238">DNA-binding</keyword>